<dbReference type="Pfam" id="PF02566">
    <property type="entry name" value="OsmC"/>
    <property type="match status" value="1"/>
</dbReference>
<name>A0ABQ4T5W5_METOR</name>
<accession>A0ABQ4T5W5</accession>
<dbReference type="InterPro" id="IPR036102">
    <property type="entry name" value="OsmC/Ohrsf"/>
</dbReference>
<dbReference type="SUPFAM" id="SSF82784">
    <property type="entry name" value="OsmC-like"/>
    <property type="match status" value="1"/>
</dbReference>
<protein>
    <recommendedName>
        <fullName evidence="3">OsmC family protein</fullName>
    </recommendedName>
</protein>
<reference evidence="1" key="1">
    <citation type="journal article" date="2021" name="Front. Microbiol.">
        <title>Comprehensive Comparative Genomics and Phenotyping of Methylobacterium Species.</title>
        <authorList>
            <person name="Alessa O."/>
            <person name="Ogura Y."/>
            <person name="Fujitani Y."/>
            <person name="Takami H."/>
            <person name="Hayashi T."/>
            <person name="Sahin N."/>
            <person name="Tani A."/>
        </authorList>
    </citation>
    <scope>NUCLEOTIDE SEQUENCE</scope>
    <source>
        <strain evidence="1">NBRC 15689</strain>
    </source>
</reference>
<dbReference type="InterPro" id="IPR003718">
    <property type="entry name" value="OsmC/Ohr_fam"/>
</dbReference>
<proteinExistence type="predicted"/>
<gene>
    <name evidence="1" type="ORF">LKMONMHP_1220</name>
</gene>
<dbReference type="EMBL" id="BPQV01000003">
    <property type="protein sequence ID" value="GJE26369.1"/>
    <property type="molecule type" value="Genomic_DNA"/>
</dbReference>
<dbReference type="RefSeq" id="WP_238310327.1">
    <property type="nucleotide sequence ID" value="NZ_BPQV01000003.1"/>
</dbReference>
<evidence type="ECO:0008006" key="3">
    <source>
        <dbReference type="Google" id="ProtNLM"/>
    </source>
</evidence>
<organism evidence="1 2">
    <name type="scientific">Methylobacterium organophilum</name>
    <dbReference type="NCBI Taxonomy" id="410"/>
    <lineage>
        <taxon>Bacteria</taxon>
        <taxon>Pseudomonadati</taxon>
        <taxon>Pseudomonadota</taxon>
        <taxon>Alphaproteobacteria</taxon>
        <taxon>Hyphomicrobiales</taxon>
        <taxon>Methylobacteriaceae</taxon>
        <taxon>Methylobacterium</taxon>
    </lineage>
</organism>
<evidence type="ECO:0000313" key="2">
    <source>
        <dbReference type="Proteomes" id="UP001055156"/>
    </source>
</evidence>
<dbReference type="Proteomes" id="UP001055156">
    <property type="component" value="Unassembled WGS sequence"/>
</dbReference>
<dbReference type="Gene3D" id="3.30.300.20">
    <property type="match status" value="1"/>
</dbReference>
<dbReference type="InterPro" id="IPR015946">
    <property type="entry name" value="KH_dom-like_a/b"/>
</dbReference>
<evidence type="ECO:0000313" key="1">
    <source>
        <dbReference type="EMBL" id="GJE26369.1"/>
    </source>
</evidence>
<sequence length="147" mass="15582">MGAEARIRIRQIERFAFRVEFGDGFPELLTDEPVPIGGGEGPSPEQLLIAGVSNCLCASLAFALGRYGQDGKGVEAEAIGHVGRNDEGRLRLQGIEVAIALGAPAASMDRIADVLARFERFCTVSESVKAGIPVSVSVRDGEGTRLR</sequence>
<reference evidence="1" key="2">
    <citation type="submission" date="2021-08" db="EMBL/GenBank/DDBJ databases">
        <authorList>
            <person name="Tani A."/>
            <person name="Ola A."/>
            <person name="Ogura Y."/>
            <person name="Katsura K."/>
            <person name="Hayashi T."/>
        </authorList>
    </citation>
    <scope>NUCLEOTIDE SEQUENCE</scope>
    <source>
        <strain evidence="1">NBRC 15689</strain>
    </source>
</reference>
<keyword evidence="2" id="KW-1185">Reference proteome</keyword>
<comment type="caution">
    <text evidence="1">The sequence shown here is derived from an EMBL/GenBank/DDBJ whole genome shotgun (WGS) entry which is preliminary data.</text>
</comment>